<evidence type="ECO:0000256" key="4">
    <source>
        <dbReference type="ARBA" id="ARBA00023004"/>
    </source>
</evidence>
<evidence type="ECO:0000256" key="3">
    <source>
        <dbReference type="ARBA" id="ARBA00023002"/>
    </source>
</evidence>
<evidence type="ECO:0000256" key="5">
    <source>
        <dbReference type="PIRSR" id="PIRSR602401-1"/>
    </source>
</evidence>
<dbReference type="Proteomes" id="UP000325577">
    <property type="component" value="Linkage Group LG7"/>
</dbReference>
<evidence type="ECO:0000256" key="1">
    <source>
        <dbReference type="ARBA" id="ARBA00010617"/>
    </source>
</evidence>
<evidence type="ECO:0000313" key="8">
    <source>
        <dbReference type="Proteomes" id="UP000325577"/>
    </source>
</evidence>
<dbReference type="PRINTS" id="PR00463">
    <property type="entry name" value="EP450I"/>
</dbReference>
<comment type="cofactor">
    <cofactor evidence="5">
        <name>heme</name>
        <dbReference type="ChEBI" id="CHEBI:30413"/>
    </cofactor>
</comment>
<dbReference type="PROSITE" id="PS00086">
    <property type="entry name" value="CYTOCHROME_P450"/>
    <property type="match status" value="1"/>
</dbReference>
<feature type="binding site" description="axial binding residue" evidence="5">
    <location>
        <position position="355"/>
    </location>
    <ligand>
        <name>heme</name>
        <dbReference type="ChEBI" id="CHEBI:30413"/>
    </ligand>
    <ligandPart>
        <name>Fe</name>
        <dbReference type="ChEBI" id="CHEBI:18248"/>
    </ligandPart>
</feature>
<organism evidence="7 8">
    <name type="scientific">Nyssa sinensis</name>
    <dbReference type="NCBI Taxonomy" id="561372"/>
    <lineage>
        <taxon>Eukaryota</taxon>
        <taxon>Viridiplantae</taxon>
        <taxon>Streptophyta</taxon>
        <taxon>Embryophyta</taxon>
        <taxon>Tracheophyta</taxon>
        <taxon>Spermatophyta</taxon>
        <taxon>Magnoliopsida</taxon>
        <taxon>eudicotyledons</taxon>
        <taxon>Gunneridae</taxon>
        <taxon>Pentapetalae</taxon>
        <taxon>asterids</taxon>
        <taxon>Cornales</taxon>
        <taxon>Nyssaceae</taxon>
        <taxon>Nyssa</taxon>
    </lineage>
</organism>
<keyword evidence="5 6" id="KW-0349">Heme</keyword>
<dbReference type="PANTHER" id="PTHR47950:SF14">
    <property type="entry name" value="CYTOCHROME P450 76A2-LIKE ISOFORM X1"/>
    <property type="match status" value="1"/>
</dbReference>
<dbReference type="EMBL" id="CM018050">
    <property type="protein sequence ID" value="KAA8518635.1"/>
    <property type="molecule type" value="Genomic_DNA"/>
</dbReference>
<keyword evidence="8" id="KW-1185">Reference proteome</keyword>
<dbReference type="InterPro" id="IPR017972">
    <property type="entry name" value="Cyt_P450_CS"/>
</dbReference>
<protein>
    <recommendedName>
        <fullName evidence="9">Cytochrome P450</fullName>
    </recommendedName>
</protein>
<accession>A0A5J4ZJ33</accession>
<dbReference type="Gene3D" id="1.10.630.10">
    <property type="entry name" value="Cytochrome P450"/>
    <property type="match status" value="1"/>
</dbReference>
<dbReference type="PRINTS" id="PR00385">
    <property type="entry name" value="P450"/>
</dbReference>
<dbReference type="InterPro" id="IPR036396">
    <property type="entry name" value="Cyt_P450_sf"/>
</dbReference>
<dbReference type="CDD" id="cd11073">
    <property type="entry name" value="CYP76-like"/>
    <property type="match status" value="1"/>
</dbReference>
<dbReference type="AlphaFoldDB" id="A0A5J4ZJ33"/>
<dbReference type="Pfam" id="PF00067">
    <property type="entry name" value="p450"/>
    <property type="match status" value="1"/>
</dbReference>
<dbReference type="InterPro" id="IPR001128">
    <property type="entry name" value="Cyt_P450"/>
</dbReference>
<sequence length="418" mass="47894">MPPPSCSERTISCAMKSQDYYKGSMALAPYGTYWHVLRRICTVEMLVNKRINETVSIRRKCVDNMLSWIVKEADALAEVRSIQVACFVFLASFNMIGNLTLSRDLVDPKSREGSEFFSAMMGLMEWGGHPNIVDLFPWLRWLDPQGLRRKMDRDMGKALRIASGFVKERVKERQEGGERRKDFLDVLLEFDGSGKNELAKLSDHEINIFILEIFLAGSETTSSTIEWAMTELLCNPKSMIKVKDEFAKVIPPNRKLEETDIDNQQYLQAVVKETLRLHPSVPLLIPQKAIQDTNFMGYHIPKNTQVFVNAWAIGRDPECWEDPSSFKPERFLGSKIDYKGQHFELTPFGAGRRMCVGVPLAHRMLHLVLGSLLHEFDWELDGHVTRETMDMKERMGVAVRKLEPLKAVPRKRTLSCPI</sequence>
<dbReference type="GO" id="GO:0016705">
    <property type="term" value="F:oxidoreductase activity, acting on paired donors, with incorporation or reduction of molecular oxygen"/>
    <property type="evidence" value="ECO:0007669"/>
    <property type="project" value="InterPro"/>
</dbReference>
<evidence type="ECO:0000256" key="6">
    <source>
        <dbReference type="RuleBase" id="RU000461"/>
    </source>
</evidence>
<keyword evidence="3 6" id="KW-0560">Oxidoreductase</keyword>
<dbReference type="FunFam" id="1.10.630.10:FF:000163">
    <property type="entry name" value="Geraniol 8-hydroxylase"/>
    <property type="match status" value="1"/>
</dbReference>
<gene>
    <name evidence="7" type="ORF">F0562_016109</name>
</gene>
<name>A0A5J4ZJ33_9ASTE</name>
<keyword evidence="2 5" id="KW-0479">Metal-binding</keyword>
<dbReference type="OrthoDB" id="1055148at2759"/>
<evidence type="ECO:0000313" key="7">
    <source>
        <dbReference type="EMBL" id="KAA8518635.1"/>
    </source>
</evidence>
<evidence type="ECO:0008006" key="9">
    <source>
        <dbReference type="Google" id="ProtNLM"/>
    </source>
</evidence>
<keyword evidence="4 5" id="KW-0408">Iron</keyword>
<dbReference type="PANTHER" id="PTHR47950">
    <property type="entry name" value="CYTOCHROME P450, FAMILY 76, SUBFAMILY C, POLYPEPTIDE 5-RELATED"/>
    <property type="match status" value="1"/>
</dbReference>
<evidence type="ECO:0000256" key="2">
    <source>
        <dbReference type="ARBA" id="ARBA00022723"/>
    </source>
</evidence>
<dbReference type="SUPFAM" id="SSF48264">
    <property type="entry name" value="Cytochrome P450"/>
    <property type="match status" value="1"/>
</dbReference>
<proteinExistence type="inferred from homology"/>
<dbReference type="GO" id="GO:0020037">
    <property type="term" value="F:heme binding"/>
    <property type="evidence" value="ECO:0007669"/>
    <property type="project" value="InterPro"/>
</dbReference>
<dbReference type="GO" id="GO:0004497">
    <property type="term" value="F:monooxygenase activity"/>
    <property type="evidence" value="ECO:0007669"/>
    <property type="project" value="UniProtKB-KW"/>
</dbReference>
<comment type="similarity">
    <text evidence="1 6">Belongs to the cytochrome P450 family.</text>
</comment>
<reference evidence="7 8" key="1">
    <citation type="submission" date="2019-09" db="EMBL/GenBank/DDBJ databases">
        <title>A chromosome-level genome assembly of the Chinese tupelo Nyssa sinensis.</title>
        <authorList>
            <person name="Yang X."/>
            <person name="Kang M."/>
            <person name="Yang Y."/>
            <person name="Xiong H."/>
            <person name="Wang M."/>
            <person name="Zhang Z."/>
            <person name="Wang Z."/>
            <person name="Wu H."/>
            <person name="Ma T."/>
            <person name="Liu J."/>
            <person name="Xi Z."/>
        </authorList>
    </citation>
    <scope>NUCLEOTIDE SEQUENCE [LARGE SCALE GENOMIC DNA]</scope>
    <source>
        <strain evidence="7">J267</strain>
        <tissue evidence="7">Leaf</tissue>
    </source>
</reference>
<keyword evidence="6" id="KW-0503">Monooxygenase</keyword>
<dbReference type="GO" id="GO:0005506">
    <property type="term" value="F:iron ion binding"/>
    <property type="evidence" value="ECO:0007669"/>
    <property type="project" value="InterPro"/>
</dbReference>
<dbReference type="InterPro" id="IPR002401">
    <property type="entry name" value="Cyt_P450_E_grp-I"/>
</dbReference>